<comment type="caution">
    <text evidence="1">The sequence shown here is derived from an EMBL/GenBank/DDBJ whole genome shotgun (WGS) entry which is preliminary data.</text>
</comment>
<gene>
    <name evidence="1" type="ORF">Goklo_011300</name>
</gene>
<name>A0A7J8V9C9_9ROSI</name>
<dbReference type="EMBL" id="JABFAB010000009">
    <property type="protein sequence ID" value="MBA0659142.1"/>
    <property type="molecule type" value="Genomic_DNA"/>
</dbReference>
<protein>
    <submittedName>
        <fullName evidence="1">Uncharacterized protein</fullName>
    </submittedName>
</protein>
<sequence length="18" mass="2125">MDTEQTNPYGKRQIESDI</sequence>
<evidence type="ECO:0000313" key="2">
    <source>
        <dbReference type="Proteomes" id="UP000593573"/>
    </source>
</evidence>
<accession>A0A7J8V9C9</accession>
<reference evidence="1 2" key="1">
    <citation type="journal article" date="2019" name="Genome Biol. Evol.">
        <title>Insights into the evolution of the New World diploid cottons (Gossypium, subgenus Houzingenia) based on genome sequencing.</title>
        <authorList>
            <person name="Grover C.E."/>
            <person name="Arick M.A. 2nd"/>
            <person name="Thrash A."/>
            <person name="Conover J.L."/>
            <person name="Sanders W.S."/>
            <person name="Peterson D.G."/>
            <person name="Frelichowski J.E."/>
            <person name="Scheffler J.A."/>
            <person name="Scheffler B.E."/>
            <person name="Wendel J.F."/>
        </authorList>
    </citation>
    <scope>NUCLEOTIDE SEQUENCE [LARGE SCALE GENOMIC DNA]</scope>
    <source>
        <strain evidence="1">57</strain>
        <tissue evidence="1">Leaf</tissue>
    </source>
</reference>
<evidence type="ECO:0000313" key="1">
    <source>
        <dbReference type="EMBL" id="MBA0659142.1"/>
    </source>
</evidence>
<keyword evidence="2" id="KW-1185">Reference proteome</keyword>
<organism evidence="1 2">
    <name type="scientific">Gossypium klotzschianum</name>
    <dbReference type="NCBI Taxonomy" id="34286"/>
    <lineage>
        <taxon>Eukaryota</taxon>
        <taxon>Viridiplantae</taxon>
        <taxon>Streptophyta</taxon>
        <taxon>Embryophyta</taxon>
        <taxon>Tracheophyta</taxon>
        <taxon>Spermatophyta</taxon>
        <taxon>Magnoliopsida</taxon>
        <taxon>eudicotyledons</taxon>
        <taxon>Gunneridae</taxon>
        <taxon>Pentapetalae</taxon>
        <taxon>rosids</taxon>
        <taxon>malvids</taxon>
        <taxon>Malvales</taxon>
        <taxon>Malvaceae</taxon>
        <taxon>Malvoideae</taxon>
        <taxon>Gossypium</taxon>
    </lineage>
</organism>
<dbReference type="AlphaFoldDB" id="A0A7J8V9C9"/>
<dbReference type="Proteomes" id="UP000593573">
    <property type="component" value="Unassembled WGS sequence"/>
</dbReference>
<proteinExistence type="predicted"/>